<dbReference type="Pfam" id="PF13992">
    <property type="entry name" value="YecR"/>
    <property type="match status" value="1"/>
</dbReference>
<dbReference type="PROSITE" id="PS51257">
    <property type="entry name" value="PROKAR_LIPOPROTEIN"/>
    <property type="match status" value="1"/>
</dbReference>
<proteinExistence type="predicted"/>
<dbReference type="AlphaFoldDB" id="A0A937ABX7"/>
<accession>A0A937ABX7</accession>
<dbReference type="Proteomes" id="UP000736856">
    <property type="component" value="Unassembled WGS sequence"/>
</dbReference>
<feature type="signal peptide" evidence="1">
    <location>
        <begin position="1"/>
        <end position="24"/>
    </location>
</feature>
<reference evidence="2" key="1">
    <citation type="submission" date="2019-02" db="EMBL/GenBank/DDBJ databases">
        <title>A novel Candidatus Liberibacter species associated with the New Zealand native fuchsia psyllid, Ctenarytaina fuchsiae.</title>
        <authorList>
            <person name="Thompson S.M."/>
            <person name="Jorgensen N."/>
            <person name="David C."/>
            <person name="Bulman S.R."/>
            <person name="Smith G.R."/>
        </authorList>
    </citation>
    <scope>NUCLEOTIDE SEQUENCE</scope>
    <source>
        <strain evidence="2">Oxford</strain>
    </source>
</reference>
<feature type="chain" id="PRO_5036853328" description="Lipoprotein" evidence="1">
    <location>
        <begin position="25"/>
        <end position="100"/>
    </location>
</feature>
<evidence type="ECO:0000256" key="1">
    <source>
        <dbReference type="SAM" id="SignalP"/>
    </source>
</evidence>
<name>A0A937ABX7_9HYPH</name>
<dbReference type="EMBL" id="SEOL01000001">
    <property type="protein sequence ID" value="MBL0848688.1"/>
    <property type="molecule type" value="Genomic_DNA"/>
</dbReference>
<evidence type="ECO:0000313" key="3">
    <source>
        <dbReference type="Proteomes" id="UP000736856"/>
    </source>
</evidence>
<gene>
    <name evidence="2" type="ORF">EU981_01085</name>
</gene>
<evidence type="ECO:0000313" key="2">
    <source>
        <dbReference type="EMBL" id="MBL0848688.1"/>
    </source>
</evidence>
<organism evidence="2 3">
    <name type="scientific">Candidatus Liberibacter ctenarytainae</name>
    <dbReference type="NCBI Taxonomy" id="2020335"/>
    <lineage>
        <taxon>Bacteria</taxon>
        <taxon>Pseudomonadati</taxon>
        <taxon>Pseudomonadota</taxon>
        <taxon>Alphaproteobacteria</taxon>
        <taxon>Hyphomicrobiales</taxon>
        <taxon>Rhizobiaceae</taxon>
        <taxon>Liberibacter</taxon>
    </lineage>
</organism>
<dbReference type="InterPro" id="IPR025731">
    <property type="entry name" value="YecR-like"/>
</dbReference>
<protein>
    <recommendedName>
        <fullName evidence="4">Lipoprotein</fullName>
    </recommendedName>
</protein>
<sequence length="100" mass="10922">MNRAYLLCCLLLVLQGCYMIPNIAAVGGSKSDGTVVFEYIHDSFSTKQISVAQLQSTQESAARKCVNWGYKSAEPFGGVQSKCLNASCGISRVRIPFQCY</sequence>
<comment type="caution">
    <text evidence="2">The sequence shown here is derived from an EMBL/GenBank/DDBJ whole genome shotgun (WGS) entry which is preliminary data.</text>
</comment>
<evidence type="ECO:0008006" key="4">
    <source>
        <dbReference type="Google" id="ProtNLM"/>
    </source>
</evidence>
<keyword evidence="1" id="KW-0732">Signal</keyword>